<dbReference type="GO" id="GO:0009451">
    <property type="term" value="P:RNA modification"/>
    <property type="evidence" value="ECO:0007669"/>
    <property type="project" value="InterPro"/>
</dbReference>
<feature type="repeat" description="PPR" evidence="2">
    <location>
        <begin position="340"/>
        <end position="374"/>
    </location>
</feature>
<dbReference type="NCBIfam" id="TIGR00756">
    <property type="entry name" value="PPR"/>
    <property type="match status" value="3"/>
</dbReference>
<dbReference type="Pfam" id="PF01535">
    <property type="entry name" value="PPR"/>
    <property type="match status" value="3"/>
</dbReference>
<dbReference type="InterPro" id="IPR002885">
    <property type="entry name" value="PPR_rpt"/>
</dbReference>
<dbReference type="FunFam" id="1.25.40.10:FF:000511">
    <property type="entry name" value="Pentatricopeptide repeat-containing protein"/>
    <property type="match status" value="1"/>
</dbReference>
<dbReference type="EMBL" id="PGOL01001226">
    <property type="protein sequence ID" value="PKI59904.1"/>
    <property type="molecule type" value="Genomic_DNA"/>
</dbReference>
<evidence type="ECO:0000256" key="2">
    <source>
        <dbReference type="PROSITE-ProRule" id="PRU00708"/>
    </source>
</evidence>
<dbReference type="GO" id="GO:0003723">
    <property type="term" value="F:RNA binding"/>
    <property type="evidence" value="ECO:0007669"/>
    <property type="project" value="InterPro"/>
</dbReference>
<name>A0A2I0JUC0_PUNGR</name>
<dbReference type="Pfam" id="PF13041">
    <property type="entry name" value="PPR_2"/>
    <property type="match status" value="1"/>
</dbReference>
<protein>
    <recommendedName>
        <fullName evidence="6">Pentatricopeptide repeat-containing protein At3g51320</fullName>
    </recommendedName>
</protein>
<dbReference type="PANTHER" id="PTHR47926:SF365">
    <property type="entry name" value="DYW DOMAIN-CONTAINING PROTEIN"/>
    <property type="match status" value="1"/>
</dbReference>
<dbReference type="Gene3D" id="1.25.40.10">
    <property type="entry name" value="Tetratricopeptide repeat domain"/>
    <property type="match status" value="2"/>
</dbReference>
<comment type="caution">
    <text evidence="4">The sequence shown here is derived from an EMBL/GenBank/DDBJ whole genome shotgun (WGS) entry which is preliminary data.</text>
</comment>
<dbReference type="AlphaFoldDB" id="A0A2I0JUC0"/>
<dbReference type="STRING" id="22663.A0A2I0JUC0"/>
<organism evidence="4 5">
    <name type="scientific">Punica granatum</name>
    <name type="common">Pomegranate</name>
    <dbReference type="NCBI Taxonomy" id="22663"/>
    <lineage>
        <taxon>Eukaryota</taxon>
        <taxon>Viridiplantae</taxon>
        <taxon>Streptophyta</taxon>
        <taxon>Embryophyta</taxon>
        <taxon>Tracheophyta</taxon>
        <taxon>Spermatophyta</taxon>
        <taxon>Magnoliopsida</taxon>
        <taxon>eudicotyledons</taxon>
        <taxon>Gunneridae</taxon>
        <taxon>Pentapetalae</taxon>
        <taxon>rosids</taxon>
        <taxon>malvids</taxon>
        <taxon>Myrtales</taxon>
        <taxon>Lythraceae</taxon>
        <taxon>Punica</taxon>
    </lineage>
</organism>
<feature type="repeat" description="PPR" evidence="2">
    <location>
        <begin position="309"/>
        <end position="339"/>
    </location>
</feature>
<proteinExistence type="predicted"/>
<dbReference type="InterPro" id="IPR011990">
    <property type="entry name" value="TPR-like_helical_dom_sf"/>
</dbReference>
<reference evidence="4 5" key="1">
    <citation type="submission" date="2017-11" db="EMBL/GenBank/DDBJ databases">
        <title>De-novo sequencing of pomegranate (Punica granatum L.) genome.</title>
        <authorList>
            <person name="Akparov Z."/>
            <person name="Amiraslanov A."/>
            <person name="Hajiyeva S."/>
            <person name="Abbasov M."/>
            <person name="Kaur K."/>
            <person name="Hamwieh A."/>
            <person name="Solovyev V."/>
            <person name="Salamov A."/>
            <person name="Braich B."/>
            <person name="Kosarev P."/>
            <person name="Mahmoud A."/>
            <person name="Hajiyev E."/>
            <person name="Babayeva S."/>
            <person name="Izzatullayeva V."/>
            <person name="Mammadov A."/>
            <person name="Mammadov A."/>
            <person name="Sharifova S."/>
            <person name="Ojaghi J."/>
            <person name="Eynullazada K."/>
            <person name="Bayramov B."/>
            <person name="Abdulazimova A."/>
            <person name="Shahmuradov I."/>
        </authorList>
    </citation>
    <scope>NUCLEOTIDE SEQUENCE [LARGE SCALE GENOMIC DNA]</scope>
    <source>
        <strain evidence="5">cv. AG2017</strain>
        <tissue evidence="4">Leaf</tissue>
    </source>
</reference>
<feature type="region of interest" description="Disordered" evidence="3">
    <location>
        <begin position="118"/>
        <end position="140"/>
    </location>
</feature>
<feature type="compositionally biased region" description="Polar residues" evidence="3">
    <location>
        <begin position="126"/>
        <end position="140"/>
    </location>
</feature>
<evidence type="ECO:0000313" key="4">
    <source>
        <dbReference type="EMBL" id="PKI59904.1"/>
    </source>
</evidence>
<dbReference type="Pfam" id="PF20431">
    <property type="entry name" value="E_motif"/>
    <property type="match status" value="1"/>
</dbReference>
<dbReference type="InterPro" id="IPR046848">
    <property type="entry name" value="E_motif"/>
</dbReference>
<dbReference type="Proteomes" id="UP000233551">
    <property type="component" value="Unassembled WGS sequence"/>
</dbReference>
<evidence type="ECO:0000256" key="3">
    <source>
        <dbReference type="SAM" id="MobiDB-lite"/>
    </source>
</evidence>
<evidence type="ECO:0000256" key="1">
    <source>
        <dbReference type="ARBA" id="ARBA00022737"/>
    </source>
</evidence>
<sequence length="660" mass="72706">MSYPDPIITVEAARVEPDFRFVSEVGRISHSGVRTARADPTVTVFSKLNRFVSSSSSPPPPIRTSSSPPSSPATAQFSICRGSRRRRRQRVAVDSDSGAVIASLRPLLQRLHPTPLTATVPVTAPSKSNPRAYSTPSSKTPPLSNYHRALYLLDSCRCAHHLSQVHALIITSGLIASPALSRLVLKVSADLGSLSHAVLVFPTIKDPHVFCINNMIRAYSTSTVPEDGISFYFKMLSNGFMPNSYTFVLLIGCSSTMRCIGSGKMCHAQAIKHAVDEVLQVQNSLIRMYAYNGADEFAWKLFDKMPHRDVVSWNSMISGLVESGDLVTAHRLFDRLPKRNVVTYNVLISGYLRGGNPGVGLKLFREMAREGLQGNAATLSSIITVCGRSARLKEGKSVHGFLIKTFSRSNVILDTALIDMYSKCGRVDLACSLFEKMETRNTICLNAMISGHSIHGNPLDGLQLFEDVVKGIRVEYGDFPDEVTFIGVLCACARAELLTEGRNYLTQMTETFGIKPNFAHYWCMANLLSGVGLAEEAEEMLRNIPNDDVPSQSSVWVNLLSSCRFRGAAALGERIANSLRVKDPRNFSYYRLLVNVYAVAGQWDDVARLKEDLKKEGSGRIPSCGLVDLKEIVHGLELGEDLQQYIETDQFRVAITTEQL</sequence>
<evidence type="ECO:0008006" key="6">
    <source>
        <dbReference type="Google" id="ProtNLM"/>
    </source>
</evidence>
<feature type="region of interest" description="Disordered" evidence="3">
    <location>
        <begin position="52"/>
        <end position="81"/>
    </location>
</feature>
<keyword evidence="1" id="KW-0677">Repeat</keyword>
<dbReference type="PROSITE" id="PS51375">
    <property type="entry name" value="PPR"/>
    <property type="match status" value="3"/>
</dbReference>
<dbReference type="PANTHER" id="PTHR47926">
    <property type="entry name" value="PENTATRICOPEPTIDE REPEAT-CONTAINING PROTEIN"/>
    <property type="match status" value="1"/>
</dbReference>
<dbReference type="InterPro" id="IPR046960">
    <property type="entry name" value="PPR_At4g14850-like_plant"/>
</dbReference>
<feature type="repeat" description="PPR" evidence="2">
    <location>
        <begin position="410"/>
        <end position="444"/>
    </location>
</feature>
<accession>A0A2I0JUC0</accession>
<gene>
    <name evidence="4" type="ORF">CRG98_019677</name>
</gene>
<evidence type="ECO:0000313" key="5">
    <source>
        <dbReference type="Proteomes" id="UP000233551"/>
    </source>
</evidence>
<keyword evidence="5" id="KW-1185">Reference proteome</keyword>